<dbReference type="PANTHER" id="PTHR30435">
    <property type="entry name" value="FLAGELLAR PROTEIN"/>
    <property type="match status" value="1"/>
</dbReference>
<reference evidence="9" key="1">
    <citation type="submission" date="2018-06" db="EMBL/GenBank/DDBJ databases">
        <authorList>
            <person name="Zhirakovskaya E."/>
        </authorList>
    </citation>
    <scope>NUCLEOTIDE SEQUENCE</scope>
</reference>
<dbReference type="InterPro" id="IPR011491">
    <property type="entry name" value="FlgE_D2"/>
</dbReference>
<accession>A0A3B0YYV1</accession>
<dbReference type="InterPro" id="IPR037925">
    <property type="entry name" value="FlgE/F/G-like"/>
</dbReference>
<dbReference type="Pfam" id="PF00460">
    <property type="entry name" value="Flg_bb_rod"/>
    <property type="match status" value="1"/>
</dbReference>
<keyword evidence="4" id="KW-0975">Bacterial flagellum</keyword>
<evidence type="ECO:0000259" key="5">
    <source>
        <dbReference type="Pfam" id="PF00460"/>
    </source>
</evidence>
<evidence type="ECO:0000256" key="4">
    <source>
        <dbReference type="ARBA" id="ARBA00023143"/>
    </source>
</evidence>
<feature type="domain" description="Flagellar hook protein FlgE D2" evidence="7">
    <location>
        <begin position="160"/>
        <end position="284"/>
    </location>
</feature>
<dbReference type="EMBL" id="UOFN01000019">
    <property type="protein sequence ID" value="VAW73586.1"/>
    <property type="molecule type" value="Genomic_DNA"/>
</dbReference>
<dbReference type="PROSITE" id="PS00588">
    <property type="entry name" value="FLAGELLA_BB_ROD"/>
    <property type="match status" value="1"/>
</dbReference>
<dbReference type="Pfam" id="PF07559">
    <property type="entry name" value="FlgE_D2"/>
    <property type="match status" value="1"/>
</dbReference>
<dbReference type="InterPro" id="IPR001444">
    <property type="entry name" value="Flag_bb_rod_N"/>
</dbReference>
<evidence type="ECO:0000256" key="3">
    <source>
        <dbReference type="ARBA" id="ARBA00019015"/>
    </source>
</evidence>
<evidence type="ECO:0000313" key="9">
    <source>
        <dbReference type="EMBL" id="VAW73586.1"/>
    </source>
</evidence>
<dbReference type="Pfam" id="PF22692">
    <property type="entry name" value="LlgE_F_G_D1"/>
    <property type="match status" value="1"/>
</dbReference>
<dbReference type="InterPro" id="IPR053967">
    <property type="entry name" value="LlgE_F_G-like_D1"/>
</dbReference>
<gene>
    <name evidence="9" type="ORF">MNBD_GAMMA15-2220</name>
</gene>
<dbReference type="InterPro" id="IPR020013">
    <property type="entry name" value="Flagellar_FlgE/F/G"/>
</dbReference>
<dbReference type="InterPro" id="IPR037058">
    <property type="entry name" value="Falgellar_hook_FlgE_sf"/>
</dbReference>
<dbReference type="InterPro" id="IPR010930">
    <property type="entry name" value="Flg_bb/hook_C_dom"/>
</dbReference>
<name>A0A3B0YYV1_9ZZZZ</name>
<dbReference type="GO" id="GO:0005829">
    <property type="term" value="C:cytosol"/>
    <property type="evidence" value="ECO:0007669"/>
    <property type="project" value="TreeGrafter"/>
</dbReference>
<dbReference type="PANTHER" id="PTHR30435:SF1">
    <property type="entry name" value="FLAGELLAR HOOK PROTEIN FLGE"/>
    <property type="match status" value="1"/>
</dbReference>
<comment type="similarity">
    <text evidence="2">Belongs to the flagella basal body rod proteins family.</text>
</comment>
<protein>
    <recommendedName>
        <fullName evidence="3">Flagellar hook protein FlgE</fullName>
    </recommendedName>
</protein>
<sequence length="403" mass="41637">MPFRIALSGLNAASSELRVIGNNVANASTSGFKQSRAEFSDIFASSNLGVAANAIGTGVRLSSVSQQFTQGNIGFTNNNLDLAISGQGFLIMDDNGVSNYTRAGALGVDRNGFVVNNQQQQLTIFQADISGNITGATGPLRLDRADIAPAPTTTVDVQANLDASATPPTTAFSPTDASSYNNSTSLTIFDSLGSPHLSTMYFRKTADNTWDAFQYVDGTQVNTGAPAGETITFDTTGAITSGSPTSMTFTPSGGASAMTVGIDYGSTSQFGSPFSVNALVQDGFATGRLSGVDISTTGVITSRFTNGQSRTLGQIAIATFNNAQGLRQLGDTSWAESFDSGAPLIGAPGSGSAGLIESGALEGSNVDLTEELVNMITSQRNFQANAQVITTADTITQTIINIR</sequence>
<proteinExistence type="inferred from homology"/>
<dbReference type="InterPro" id="IPR019776">
    <property type="entry name" value="Flagellar_basal_body_rod_CS"/>
</dbReference>
<feature type="domain" description="Flagellar hook protein FlgE/F/G-like D1" evidence="8">
    <location>
        <begin position="83"/>
        <end position="123"/>
    </location>
</feature>
<keyword evidence="9" id="KW-0966">Cell projection</keyword>
<dbReference type="GO" id="GO:0009425">
    <property type="term" value="C:bacterial-type flagellum basal body"/>
    <property type="evidence" value="ECO:0007669"/>
    <property type="project" value="UniProtKB-SubCell"/>
</dbReference>
<dbReference type="NCBIfam" id="NF004238">
    <property type="entry name" value="PRK05682.1-1"/>
    <property type="match status" value="1"/>
</dbReference>
<dbReference type="GO" id="GO:0009424">
    <property type="term" value="C:bacterial-type flagellum hook"/>
    <property type="evidence" value="ECO:0007669"/>
    <property type="project" value="TreeGrafter"/>
</dbReference>
<evidence type="ECO:0000259" key="7">
    <source>
        <dbReference type="Pfam" id="PF07559"/>
    </source>
</evidence>
<dbReference type="GO" id="GO:0071978">
    <property type="term" value="P:bacterial-type flagellum-dependent swarming motility"/>
    <property type="evidence" value="ECO:0007669"/>
    <property type="project" value="TreeGrafter"/>
</dbReference>
<keyword evidence="9" id="KW-0282">Flagellum</keyword>
<dbReference type="AlphaFoldDB" id="A0A3B0YYV1"/>
<evidence type="ECO:0000259" key="6">
    <source>
        <dbReference type="Pfam" id="PF06429"/>
    </source>
</evidence>
<feature type="domain" description="Flagellar basal-body/hook protein C-terminal" evidence="6">
    <location>
        <begin position="358"/>
        <end position="402"/>
    </location>
</feature>
<dbReference type="Gene3D" id="2.60.98.20">
    <property type="entry name" value="Flagellar hook protein FlgE"/>
    <property type="match status" value="1"/>
</dbReference>
<evidence type="ECO:0000256" key="2">
    <source>
        <dbReference type="ARBA" id="ARBA00009677"/>
    </source>
</evidence>
<dbReference type="SUPFAM" id="SSF117143">
    <property type="entry name" value="Flagellar hook protein flgE"/>
    <property type="match status" value="1"/>
</dbReference>
<evidence type="ECO:0000259" key="8">
    <source>
        <dbReference type="Pfam" id="PF22692"/>
    </source>
</evidence>
<keyword evidence="9" id="KW-0969">Cilium</keyword>
<dbReference type="Pfam" id="PF06429">
    <property type="entry name" value="Flg_bbr_C"/>
    <property type="match status" value="1"/>
</dbReference>
<dbReference type="NCBIfam" id="TIGR03506">
    <property type="entry name" value="FlgEFG_subfam"/>
    <property type="match status" value="1"/>
</dbReference>
<comment type="subcellular location">
    <subcellularLocation>
        <location evidence="1">Bacterial flagellum basal body</location>
    </subcellularLocation>
</comment>
<evidence type="ECO:0000256" key="1">
    <source>
        <dbReference type="ARBA" id="ARBA00004117"/>
    </source>
</evidence>
<organism evidence="9">
    <name type="scientific">hydrothermal vent metagenome</name>
    <dbReference type="NCBI Taxonomy" id="652676"/>
    <lineage>
        <taxon>unclassified sequences</taxon>
        <taxon>metagenomes</taxon>
        <taxon>ecological metagenomes</taxon>
    </lineage>
</organism>
<feature type="domain" description="Flagellar basal body rod protein N-terminal" evidence="5">
    <location>
        <begin position="3"/>
        <end position="33"/>
    </location>
</feature>